<evidence type="ECO:0000313" key="1">
    <source>
        <dbReference type="EMBL" id="SFC86830.1"/>
    </source>
</evidence>
<reference evidence="2" key="1">
    <citation type="submission" date="2016-10" db="EMBL/GenBank/DDBJ databases">
        <authorList>
            <person name="Varghese N."/>
            <person name="Submissions S."/>
        </authorList>
    </citation>
    <scope>NUCLEOTIDE SEQUENCE [LARGE SCALE GENOMIC DNA]</scope>
    <source>
        <strain evidence="2">DSM 23439</strain>
    </source>
</reference>
<dbReference type="RefSeq" id="WP_090135789.1">
    <property type="nucleotide sequence ID" value="NZ_FOLY01000007.1"/>
</dbReference>
<dbReference type="EMBL" id="FOLY01000007">
    <property type="protein sequence ID" value="SFC86830.1"/>
    <property type="molecule type" value="Genomic_DNA"/>
</dbReference>
<dbReference type="AlphaFoldDB" id="A0A1I1MZ51"/>
<dbReference type="OrthoDB" id="6183023at2"/>
<gene>
    <name evidence="1" type="ORF">SAMN05421848_3074</name>
</gene>
<keyword evidence="2" id="KW-1185">Reference proteome</keyword>
<sequence>MSNARAVTWDSEGVDHVADHEELTQFLHKKPKTGDIITARYMKANVRMKVLERDGEDASIAEVLGISVEDEKGVGDHEGLHKGDTVRVPDKDRAFIRYSD</sequence>
<organism evidence="1 2">
    <name type="scientific">Kushneria avicenniae</name>
    <dbReference type="NCBI Taxonomy" id="402385"/>
    <lineage>
        <taxon>Bacteria</taxon>
        <taxon>Pseudomonadati</taxon>
        <taxon>Pseudomonadota</taxon>
        <taxon>Gammaproteobacteria</taxon>
        <taxon>Oceanospirillales</taxon>
        <taxon>Halomonadaceae</taxon>
        <taxon>Kushneria</taxon>
    </lineage>
</organism>
<evidence type="ECO:0000313" key="2">
    <source>
        <dbReference type="Proteomes" id="UP000199046"/>
    </source>
</evidence>
<protein>
    <submittedName>
        <fullName evidence="1">Uncharacterized protein</fullName>
    </submittedName>
</protein>
<accession>A0A1I1MZ51</accession>
<dbReference type="STRING" id="402385.SAMN05421848_3074"/>
<dbReference type="Proteomes" id="UP000199046">
    <property type="component" value="Unassembled WGS sequence"/>
</dbReference>
<name>A0A1I1MZ51_9GAMM</name>
<proteinExistence type="predicted"/>